<evidence type="ECO:0000259" key="5">
    <source>
        <dbReference type="Pfam" id="PF04542"/>
    </source>
</evidence>
<evidence type="ECO:0000256" key="4">
    <source>
        <dbReference type="ARBA" id="ARBA00023163"/>
    </source>
</evidence>
<sequence length="183" mass="21705">MVSENELNDILLLNLLKADDEKAFKYIFDRYFSPLCRFMYLYVKNQQEVEEMALDIFTYVWENRATLEIKLTFKAYLFQAARNKCLNNIRDRKNTCSIEESGYDAYLEDTSVEVNELNRIIEEAVLSLPEKCGEVFRKSREEHLSNQEIAKEMQISVKTVEAQITKALKMIRKYLGETYSYIW</sequence>
<keyword evidence="3" id="KW-0731">Sigma factor</keyword>
<keyword evidence="4" id="KW-0804">Transcription</keyword>
<dbReference type="GO" id="GO:0016987">
    <property type="term" value="F:sigma factor activity"/>
    <property type="evidence" value="ECO:0007669"/>
    <property type="project" value="UniProtKB-KW"/>
</dbReference>
<dbReference type="Gene3D" id="1.10.1740.10">
    <property type="match status" value="1"/>
</dbReference>
<dbReference type="SUPFAM" id="SSF88946">
    <property type="entry name" value="Sigma2 domain of RNA polymerase sigma factors"/>
    <property type="match status" value="1"/>
</dbReference>
<dbReference type="InterPro" id="IPR007627">
    <property type="entry name" value="RNA_pol_sigma70_r2"/>
</dbReference>
<evidence type="ECO:0000256" key="2">
    <source>
        <dbReference type="ARBA" id="ARBA00023015"/>
    </source>
</evidence>
<dbReference type="Pfam" id="PF08281">
    <property type="entry name" value="Sigma70_r4_2"/>
    <property type="match status" value="1"/>
</dbReference>
<dbReference type="AlphaFoldDB" id="A0A354M4F4"/>
<comment type="similarity">
    <text evidence="1">Belongs to the sigma-70 factor family. ECF subfamily.</text>
</comment>
<dbReference type="InterPro" id="IPR039425">
    <property type="entry name" value="RNA_pol_sigma-70-like"/>
</dbReference>
<dbReference type="Proteomes" id="UP000262954">
    <property type="component" value="Unassembled WGS sequence"/>
</dbReference>
<comment type="caution">
    <text evidence="7">The sequence shown here is derived from an EMBL/GenBank/DDBJ whole genome shotgun (WGS) entry which is preliminary data.</text>
</comment>
<feature type="domain" description="RNA polymerase sigma-70 region 2" evidence="5">
    <location>
        <begin position="28"/>
        <end position="94"/>
    </location>
</feature>
<feature type="domain" description="RNA polymerase sigma factor 70 region 4 type 2" evidence="6">
    <location>
        <begin position="119"/>
        <end position="170"/>
    </location>
</feature>
<evidence type="ECO:0000256" key="1">
    <source>
        <dbReference type="ARBA" id="ARBA00010641"/>
    </source>
</evidence>
<dbReference type="InterPro" id="IPR014327">
    <property type="entry name" value="RNA_pol_sigma70_bacteroid"/>
</dbReference>
<gene>
    <name evidence="7" type="ORF">DDY73_10370</name>
</gene>
<keyword evidence="2" id="KW-0805">Transcription regulation</keyword>
<reference evidence="7 8" key="1">
    <citation type="journal article" date="2018" name="Nat. Biotechnol.">
        <title>A standardized bacterial taxonomy based on genome phylogeny substantially revises the tree of life.</title>
        <authorList>
            <person name="Parks D.H."/>
            <person name="Chuvochina M."/>
            <person name="Waite D.W."/>
            <person name="Rinke C."/>
            <person name="Skarshewski A."/>
            <person name="Chaumeil P.A."/>
            <person name="Hugenholtz P."/>
        </authorList>
    </citation>
    <scope>NUCLEOTIDE SEQUENCE [LARGE SCALE GENOMIC DNA]</scope>
    <source>
        <strain evidence="7">UBA11482</strain>
    </source>
</reference>
<dbReference type="Gene3D" id="1.10.10.10">
    <property type="entry name" value="Winged helix-like DNA-binding domain superfamily/Winged helix DNA-binding domain"/>
    <property type="match status" value="1"/>
</dbReference>
<protein>
    <submittedName>
        <fullName evidence="7">RNA polymerase sigma-70 factor</fullName>
    </submittedName>
</protein>
<organism evidence="7 8">
    <name type="scientific">Coprobacter fastidiosus</name>
    <dbReference type="NCBI Taxonomy" id="1099853"/>
    <lineage>
        <taxon>Bacteria</taxon>
        <taxon>Pseudomonadati</taxon>
        <taxon>Bacteroidota</taxon>
        <taxon>Bacteroidia</taxon>
        <taxon>Bacteroidales</taxon>
        <taxon>Barnesiellaceae</taxon>
        <taxon>Coprobacter</taxon>
    </lineage>
</organism>
<dbReference type="PANTHER" id="PTHR43133">
    <property type="entry name" value="RNA POLYMERASE ECF-TYPE SIGMA FACTO"/>
    <property type="match status" value="1"/>
</dbReference>
<evidence type="ECO:0000259" key="6">
    <source>
        <dbReference type="Pfam" id="PF08281"/>
    </source>
</evidence>
<dbReference type="GO" id="GO:0006352">
    <property type="term" value="P:DNA-templated transcription initiation"/>
    <property type="evidence" value="ECO:0007669"/>
    <property type="project" value="InterPro"/>
</dbReference>
<name>A0A354M4F4_9BACT</name>
<dbReference type="RefSeq" id="WP_022389900.1">
    <property type="nucleotide sequence ID" value="NZ_AP028032.1"/>
</dbReference>
<dbReference type="NCBIfam" id="TIGR02937">
    <property type="entry name" value="sigma70-ECF"/>
    <property type="match status" value="1"/>
</dbReference>
<proteinExistence type="inferred from homology"/>
<evidence type="ECO:0000313" key="7">
    <source>
        <dbReference type="EMBL" id="HBJ09393.1"/>
    </source>
</evidence>
<dbReference type="InterPro" id="IPR013249">
    <property type="entry name" value="RNA_pol_sigma70_r4_t2"/>
</dbReference>
<dbReference type="InterPro" id="IPR014284">
    <property type="entry name" value="RNA_pol_sigma-70_dom"/>
</dbReference>
<dbReference type="PANTHER" id="PTHR43133:SF46">
    <property type="entry name" value="RNA POLYMERASE SIGMA-70 FACTOR ECF SUBFAMILY"/>
    <property type="match status" value="1"/>
</dbReference>
<dbReference type="EMBL" id="DNWC01000137">
    <property type="protein sequence ID" value="HBJ09393.1"/>
    <property type="molecule type" value="Genomic_DNA"/>
</dbReference>
<dbReference type="InterPro" id="IPR013324">
    <property type="entry name" value="RNA_pol_sigma_r3/r4-like"/>
</dbReference>
<dbReference type="SUPFAM" id="SSF88659">
    <property type="entry name" value="Sigma3 and sigma4 domains of RNA polymerase sigma factors"/>
    <property type="match status" value="1"/>
</dbReference>
<dbReference type="GO" id="GO:0003677">
    <property type="term" value="F:DNA binding"/>
    <property type="evidence" value="ECO:0007669"/>
    <property type="project" value="InterPro"/>
</dbReference>
<evidence type="ECO:0000313" key="8">
    <source>
        <dbReference type="Proteomes" id="UP000262954"/>
    </source>
</evidence>
<accession>A0A354M4F4</accession>
<dbReference type="InterPro" id="IPR036388">
    <property type="entry name" value="WH-like_DNA-bd_sf"/>
</dbReference>
<dbReference type="NCBIfam" id="TIGR02985">
    <property type="entry name" value="Sig70_bacteroi1"/>
    <property type="match status" value="1"/>
</dbReference>
<dbReference type="Pfam" id="PF04542">
    <property type="entry name" value="Sigma70_r2"/>
    <property type="match status" value="1"/>
</dbReference>
<evidence type="ECO:0000256" key="3">
    <source>
        <dbReference type="ARBA" id="ARBA00023082"/>
    </source>
</evidence>
<dbReference type="InterPro" id="IPR013325">
    <property type="entry name" value="RNA_pol_sigma_r2"/>
</dbReference>
<dbReference type="GeneID" id="92929217"/>